<dbReference type="PANTHER" id="PTHR48475">
    <property type="entry name" value="RIBONUCLEASE H"/>
    <property type="match status" value="1"/>
</dbReference>
<dbReference type="InterPro" id="IPR036397">
    <property type="entry name" value="RNaseH_sf"/>
</dbReference>
<dbReference type="InterPro" id="IPR012337">
    <property type="entry name" value="RNaseH-like_sf"/>
</dbReference>
<evidence type="ECO:0000259" key="1">
    <source>
        <dbReference type="PROSITE" id="PS50879"/>
    </source>
</evidence>
<dbReference type="PANTHER" id="PTHR48475:SF1">
    <property type="entry name" value="RNASE H TYPE-1 DOMAIN-CONTAINING PROTEIN"/>
    <property type="match status" value="1"/>
</dbReference>
<evidence type="ECO:0000313" key="3">
    <source>
        <dbReference type="Proteomes" id="UP000262939"/>
    </source>
</evidence>
<accession>A0A372LGQ4</accession>
<keyword evidence="3" id="KW-1185">Reference proteome</keyword>
<dbReference type="Proteomes" id="UP000262939">
    <property type="component" value="Unassembled WGS sequence"/>
</dbReference>
<dbReference type="SUPFAM" id="SSF53098">
    <property type="entry name" value="Ribonuclease H-like"/>
    <property type="match status" value="1"/>
</dbReference>
<protein>
    <recommendedName>
        <fullName evidence="1">RNase H type-1 domain-containing protein</fullName>
    </recommendedName>
</protein>
<gene>
    <name evidence="2" type="ORF">D0466_06220</name>
</gene>
<dbReference type="AlphaFoldDB" id="A0A372LGQ4"/>
<name>A0A372LGQ4_9BACI</name>
<proteinExistence type="predicted"/>
<dbReference type="GO" id="GO:0003676">
    <property type="term" value="F:nucleic acid binding"/>
    <property type="evidence" value="ECO:0007669"/>
    <property type="project" value="InterPro"/>
</dbReference>
<dbReference type="Gene3D" id="3.30.420.10">
    <property type="entry name" value="Ribonuclease H-like superfamily/Ribonuclease H"/>
    <property type="match status" value="1"/>
</dbReference>
<dbReference type="CDD" id="cd09279">
    <property type="entry name" value="RNase_HI_like"/>
    <property type="match status" value="1"/>
</dbReference>
<evidence type="ECO:0000313" key="2">
    <source>
        <dbReference type="EMBL" id="RFU65480.1"/>
    </source>
</evidence>
<feature type="domain" description="RNase H type-1" evidence="1">
    <location>
        <begin position="70"/>
        <end position="207"/>
    </location>
</feature>
<dbReference type="PROSITE" id="PS50879">
    <property type="entry name" value="RNASE_H_1"/>
    <property type="match status" value="1"/>
</dbReference>
<dbReference type="EMBL" id="QVTD01000003">
    <property type="protein sequence ID" value="RFU65480.1"/>
    <property type="molecule type" value="Genomic_DNA"/>
</dbReference>
<dbReference type="GO" id="GO:0004523">
    <property type="term" value="F:RNA-DNA hybrid ribonuclease activity"/>
    <property type="evidence" value="ECO:0007669"/>
    <property type="project" value="InterPro"/>
</dbReference>
<organism evidence="2 3">
    <name type="scientific">Peribacillus glennii</name>
    <dbReference type="NCBI Taxonomy" id="2303991"/>
    <lineage>
        <taxon>Bacteria</taxon>
        <taxon>Bacillati</taxon>
        <taxon>Bacillota</taxon>
        <taxon>Bacilli</taxon>
        <taxon>Bacillales</taxon>
        <taxon>Bacillaceae</taxon>
        <taxon>Peribacillus</taxon>
    </lineage>
</organism>
<sequence length="220" mass="25183">MKVIMSWTYGSPKKPTCEFVSDWLDAENALIITEDLQKAGRLRDVEFRDEAGTSWSTKELRKLLAEIEDEPQDVIVYFDGGYQKQNGLTGIGVVIYYTQGKTRWRIRMNAVLAELVSNNEAEYAAMFEAVRQLEELGVRPGSCTFRGDSQVVLNQLSGEWPVFEENLNRWLDRIEEKINNLGIKPVYEHIVRKENTEADKLASQALNGEEIFSKLNVTEK</sequence>
<dbReference type="Pfam" id="PF13456">
    <property type="entry name" value="RVT_3"/>
    <property type="match status" value="1"/>
</dbReference>
<dbReference type="NCBIfam" id="NF005822">
    <property type="entry name" value="PRK07708.1"/>
    <property type="match status" value="1"/>
</dbReference>
<comment type="caution">
    <text evidence="2">The sequence shown here is derived from an EMBL/GenBank/DDBJ whole genome shotgun (WGS) entry which is preliminary data.</text>
</comment>
<dbReference type="OrthoDB" id="2680098at2"/>
<dbReference type="InterPro" id="IPR002156">
    <property type="entry name" value="RNaseH_domain"/>
</dbReference>
<dbReference type="RefSeq" id="WP_117321655.1">
    <property type="nucleotide sequence ID" value="NZ_QVTD01000003.1"/>
</dbReference>
<reference evidence="2 3" key="1">
    <citation type="submission" date="2018-08" db="EMBL/GenBank/DDBJ databases">
        <title>Bacillus chawlae sp. nov., Bacillus glennii sp. nov., and Bacillus saganii sp. nov. Isolated from the Vehicle Assembly Building at Kennedy Space Center where the Viking Spacecraft were Assembled.</title>
        <authorList>
            <person name="Seuylemezian A."/>
            <person name="Vaishampayan P."/>
        </authorList>
    </citation>
    <scope>NUCLEOTIDE SEQUENCE [LARGE SCALE GENOMIC DNA]</scope>
    <source>
        <strain evidence="2 3">V44-8</strain>
    </source>
</reference>